<protein>
    <submittedName>
        <fullName evidence="2">Uncharacterized protein</fullName>
    </submittedName>
</protein>
<evidence type="ECO:0000313" key="2">
    <source>
        <dbReference type="EMBL" id="PHM28214.1"/>
    </source>
</evidence>
<reference evidence="2 3" key="1">
    <citation type="journal article" date="2017" name="Nat. Microbiol.">
        <title>Natural product diversity associated with the nematode symbionts Photorhabdus and Xenorhabdus.</title>
        <authorList>
            <person name="Tobias N.J."/>
            <person name="Wolff H."/>
            <person name="Djahanschiri B."/>
            <person name="Grundmann F."/>
            <person name="Kronenwerth M."/>
            <person name="Shi Y.M."/>
            <person name="Simonyi S."/>
            <person name="Grun P."/>
            <person name="Shapiro-Ilan D."/>
            <person name="Pidot S.J."/>
            <person name="Stinear T.P."/>
            <person name="Ebersberger I."/>
            <person name="Bode H.B."/>
        </authorList>
    </citation>
    <scope>NUCLEOTIDE SEQUENCE [LARGE SCALE GENOMIC DNA]</scope>
    <source>
        <strain evidence="2 3">DSM 16342</strain>
    </source>
</reference>
<evidence type="ECO:0000313" key="3">
    <source>
        <dbReference type="Proteomes" id="UP000225833"/>
    </source>
</evidence>
<organism evidence="2 3">
    <name type="scientific">Xenorhabdus budapestensis</name>
    <dbReference type="NCBI Taxonomy" id="290110"/>
    <lineage>
        <taxon>Bacteria</taxon>
        <taxon>Pseudomonadati</taxon>
        <taxon>Pseudomonadota</taxon>
        <taxon>Gammaproteobacteria</taxon>
        <taxon>Enterobacterales</taxon>
        <taxon>Morganellaceae</taxon>
        <taxon>Xenorhabdus</taxon>
    </lineage>
</organism>
<dbReference type="EMBL" id="NIBS01000006">
    <property type="protein sequence ID" value="PHM28214.1"/>
    <property type="molecule type" value="Genomic_DNA"/>
</dbReference>
<keyword evidence="1" id="KW-1133">Transmembrane helix</keyword>
<name>A0A2D0J1L3_XENBU</name>
<feature type="transmembrane region" description="Helical" evidence="1">
    <location>
        <begin position="23"/>
        <end position="45"/>
    </location>
</feature>
<evidence type="ECO:0000256" key="1">
    <source>
        <dbReference type="SAM" id="Phobius"/>
    </source>
</evidence>
<gene>
    <name evidence="2" type="ORF">Xbud_01610</name>
</gene>
<sequence>MMITKNSATLGHFDQAAPSPSPQIIFCFGNQPGLTGGIIYFVFFIR</sequence>
<keyword evidence="1" id="KW-0812">Transmembrane</keyword>
<dbReference type="AlphaFoldDB" id="A0A2D0J1L3"/>
<accession>A0A2D0J1L3</accession>
<comment type="caution">
    <text evidence="2">The sequence shown here is derived from an EMBL/GenBank/DDBJ whole genome shotgun (WGS) entry which is preliminary data.</text>
</comment>
<proteinExistence type="predicted"/>
<dbReference type="Proteomes" id="UP000225833">
    <property type="component" value="Unassembled WGS sequence"/>
</dbReference>
<keyword evidence="1" id="KW-0472">Membrane</keyword>